<evidence type="ECO:0000313" key="8">
    <source>
        <dbReference type="EMBL" id="CAK0803607.1"/>
    </source>
</evidence>
<feature type="domain" description="Ribosomal RNA large subunit methyltransferase K/L-like methyltransferase" evidence="6">
    <location>
        <begin position="220"/>
        <end position="353"/>
    </location>
</feature>
<name>A0ABN9QD51_9DINO</name>
<dbReference type="CDD" id="cd02440">
    <property type="entry name" value="AdoMet_MTases"/>
    <property type="match status" value="1"/>
</dbReference>
<gene>
    <name evidence="8" type="ORF">PCOR1329_LOCUS10714</name>
</gene>
<evidence type="ECO:0008006" key="10">
    <source>
        <dbReference type="Google" id="ProtNLM"/>
    </source>
</evidence>
<dbReference type="Gene3D" id="3.30.2130.30">
    <property type="match status" value="1"/>
</dbReference>
<evidence type="ECO:0000256" key="3">
    <source>
        <dbReference type="ARBA" id="ARBA00022603"/>
    </source>
</evidence>
<keyword evidence="2" id="KW-0963">Cytoplasm</keyword>
<evidence type="ECO:0000259" key="6">
    <source>
        <dbReference type="Pfam" id="PF01170"/>
    </source>
</evidence>
<dbReference type="Pfam" id="PF01170">
    <property type="entry name" value="UPF0020"/>
    <property type="match status" value="1"/>
</dbReference>
<evidence type="ECO:0000256" key="4">
    <source>
        <dbReference type="ARBA" id="ARBA00022679"/>
    </source>
</evidence>
<comment type="caution">
    <text evidence="8">The sequence shown here is derived from an EMBL/GenBank/DDBJ whole genome shotgun (WGS) entry which is preliminary data.</text>
</comment>
<dbReference type="PROSITE" id="PS01261">
    <property type="entry name" value="UPF0020"/>
    <property type="match status" value="1"/>
</dbReference>
<evidence type="ECO:0000313" key="9">
    <source>
        <dbReference type="Proteomes" id="UP001189429"/>
    </source>
</evidence>
<feature type="domain" description="THUMP" evidence="7">
    <location>
        <begin position="141"/>
        <end position="201"/>
    </location>
</feature>
<dbReference type="InterPro" id="IPR053943">
    <property type="entry name" value="RlmKL-like_Mtase_CS"/>
</dbReference>
<reference evidence="8" key="1">
    <citation type="submission" date="2023-10" db="EMBL/GenBank/DDBJ databases">
        <authorList>
            <person name="Chen Y."/>
            <person name="Shah S."/>
            <person name="Dougan E. K."/>
            <person name="Thang M."/>
            <person name="Chan C."/>
        </authorList>
    </citation>
    <scope>NUCLEOTIDE SEQUENCE [LARGE SCALE GENOMIC DNA]</scope>
</reference>
<keyword evidence="4" id="KW-0808">Transferase</keyword>
<dbReference type="InterPro" id="IPR029063">
    <property type="entry name" value="SAM-dependent_MTases_sf"/>
</dbReference>
<dbReference type="PANTHER" id="PTHR14911">
    <property type="entry name" value="THUMP DOMAIN-CONTAINING"/>
    <property type="match status" value="1"/>
</dbReference>
<protein>
    <recommendedName>
        <fullName evidence="10">THUMP domain-containing protein</fullName>
    </recommendedName>
</protein>
<evidence type="ECO:0000256" key="5">
    <source>
        <dbReference type="ARBA" id="ARBA00022694"/>
    </source>
</evidence>
<dbReference type="InterPro" id="IPR000241">
    <property type="entry name" value="RlmKL-like_Mtase"/>
</dbReference>
<evidence type="ECO:0000256" key="1">
    <source>
        <dbReference type="ARBA" id="ARBA00004496"/>
    </source>
</evidence>
<evidence type="ECO:0000259" key="7">
    <source>
        <dbReference type="Pfam" id="PF02926"/>
    </source>
</evidence>
<dbReference type="InterPro" id="IPR004114">
    <property type="entry name" value="THUMP_dom"/>
</dbReference>
<evidence type="ECO:0000256" key="2">
    <source>
        <dbReference type="ARBA" id="ARBA00022490"/>
    </source>
</evidence>
<dbReference type="SUPFAM" id="SSF143437">
    <property type="entry name" value="THUMP domain-like"/>
    <property type="match status" value="1"/>
</dbReference>
<organism evidence="8 9">
    <name type="scientific">Prorocentrum cordatum</name>
    <dbReference type="NCBI Taxonomy" id="2364126"/>
    <lineage>
        <taxon>Eukaryota</taxon>
        <taxon>Sar</taxon>
        <taxon>Alveolata</taxon>
        <taxon>Dinophyceae</taxon>
        <taxon>Prorocentrales</taxon>
        <taxon>Prorocentraceae</taxon>
        <taxon>Prorocentrum</taxon>
    </lineage>
</organism>
<keyword evidence="9" id="KW-1185">Reference proteome</keyword>
<dbReference type="EMBL" id="CAUYUJ010003047">
    <property type="protein sequence ID" value="CAK0803607.1"/>
    <property type="molecule type" value="Genomic_DNA"/>
</dbReference>
<dbReference type="SUPFAM" id="SSF53335">
    <property type="entry name" value="S-adenosyl-L-methionine-dependent methyltransferases"/>
    <property type="match status" value="1"/>
</dbReference>
<dbReference type="Proteomes" id="UP001189429">
    <property type="component" value="Unassembled WGS sequence"/>
</dbReference>
<dbReference type="PANTHER" id="PTHR14911:SF1">
    <property type="entry name" value="THUMP DOMAIN-CONTAINING PROTEIN 2"/>
    <property type="match status" value="1"/>
</dbReference>
<keyword evidence="5" id="KW-0819">tRNA processing</keyword>
<keyword evidence="3" id="KW-0489">Methyltransferase</keyword>
<dbReference type="Gene3D" id="3.40.50.150">
    <property type="entry name" value="Vaccinia Virus protein VP39"/>
    <property type="match status" value="1"/>
</dbReference>
<proteinExistence type="predicted"/>
<comment type="subcellular location">
    <subcellularLocation>
        <location evidence="1">Cytoplasm</location>
    </subcellularLocation>
</comment>
<accession>A0ABN9QD51</accession>
<dbReference type="Pfam" id="PF02926">
    <property type="entry name" value="THUMP"/>
    <property type="match status" value="1"/>
</dbReference>
<sequence length="368" mass="38696">MRACESIGAGGPDATMHEYLLTIGAGGLSVHRLAREELRSVVGAQRVEDSGVGGQARRIFFWALPQPSQFCELKVPEKVYAVVLRVPTRDLGLPEGEAEAEAALAAAVVSSGGWAPALESWRAFAGAGGGEAAGAGVARGPRSFRVSGYRAGRLAAQLSSNGISEAVGEALAEARGWQVDLKGFELEVVVHINDDMLLVTVPLLERRAAPQANFALPGLAQPVAWAVARSANIAPGELVVDPMCGSGIILLEAAQCWRGAAYLGFDLDEAQLRRFAGNLRQLSRGHAISACRADVVRLPLPDGSVDAIVCDLPFGRQHGTMESVALLYPAAVAEFRRVLRSGSGRAVLLTSQANSEMLADIFARAPAE</sequence>